<dbReference type="InterPro" id="IPR051340">
    <property type="entry name" value="Haloalkane_dehalogenase"/>
</dbReference>
<dbReference type="SUPFAM" id="SSF53474">
    <property type="entry name" value="alpha/beta-Hydrolases"/>
    <property type="match status" value="1"/>
</dbReference>
<protein>
    <submittedName>
        <fullName evidence="3">Alpha/beta fold hydrolase</fullName>
    </submittedName>
</protein>
<accession>A0ABW3K5J3</accession>
<dbReference type="InterPro" id="IPR000073">
    <property type="entry name" value="AB_hydrolase_1"/>
</dbReference>
<dbReference type="PANTHER" id="PTHR42977">
    <property type="entry name" value="HYDROLASE-RELATED"/>
    <property type="match status" value="1"/>
</dbReference>
<dbReference type="PRINTS" id="PR00111">
    <property type="entry name" value="ABHYDROLASE"/>
</dbReference>
<dbReference type="RefSeq" id="WP_377579808.1">
    <property type="nucleotide sequence ID" value="NZ_JBHTKA010000004.1"/>
</dbReference>
<name>A0ABW3K5J3_9BACT</name>
<dbReference type="InterPro" id="IPR029058">
    <property type="entry name" value="AB_hydrolase_fold"/>
</dbReference>
<keyword evidence="1 3" id="KW-0378">Hydrolase</keyword>
<dbReference type="Gene3D" id="3.40.50.1820">
    <property type="entry name" value="alpha/beta hydrolase"/>
    <property type="match status" value="1"/>
</dbReference>
<evidence type="ECO:0000256" key="1">
    <source>
        <dbReference type="ARBA" id="ARBA00022801"/>
    </source>
</evidence>
<dbReference type="GO" id="GO:0016787">
    <property type="term" value="F:hydrolase activity"/>
    <property type="evidence" value="ECO:0007669"/>
    <property type="project" value="UniProtKB-KW"/>
</dbReference>
<evidence type="ECO:0000259" key="2">
    <source>
        <dbReference type="Pfam" id="PF00561"/>
    </source>
</evidence>
<dbReference type="PANTHER" id="PTHR42977:SF3">
    <property type="entry name" value="AB HYDROLASE-1 DOMAIN-CONTAINING PROTEIN"/>
    <property type="match status" value="1"/>
</dbReference>
<keyword evidence="4" id="KW-1185">Reference proteome</keyword>
<evidence type="ECO:0000313" key="3">
    <source>
        <dbReference type="EMBL" id="MFD1000396.1"/>
    </source>
</evidence>
<evidence type="ECO:0000313" key="4">
    <source>
        <dbReference type="Proteomes" id="UP001597112"/>
    </source>
</evidence>
<organism evidence="3 4">
    <name type="scientific">Ohtaekwangia kribbensis</name>
    <dbReference type="NCBI Taxonomy" id="688913"/>
    <lineage>
        <taxon>Bacteria</taxon>
        <taxon>Pseudomonadati</taxon>
        <taxon>Bacteroidota</taxon>
        <taxon>Cytophagia</taxon>
        <taxon>Cytophagales</taxon>
        <taxon>Fulvivirgaceae</taxon>
        <taxon>Ohtaekwangia</taxon>
    </lineage>
</organism>
<dbReference type="Pfam" id="PF00561">
    <property type="entry name" value="Abhydrolase_1"/>
    <property type="match status" value="1"/>
</dbReference>
<gene>
    <name evidence="3" type="ORF">ACFQ21_13820</name>
</gene>
<comment type="caution">
    <text evidence="3">The sequence shown here is derived from an EMBL/GenBank/DDBJ whole genome shotgun (WGS) entry which is preliminary data.</text>
</comment>
<dbReference type="EMBL" id="JBHTKA010000004">
    <property type="protein sequence ID" value="MFD1000396.1"/>
    <property type="molecule type" value="Genomic_DNA"/>
</dbReference>
<feature type="domain" description="AB hydrolase-1" evidence="2">
    <location>
        <begin position="27"/>
        <end position="269"/>
    </location>
</feature>
<dbReference type="Proteomes" id="UP001597112">
    <property type="component" value="Unassembled WGS sequence"/>
</dbReference>
<sequence>MASIRYNSLSIDGVKIFYREAGSRSNPAILLLHGFPSSSHMYRDLINDLADRYYLIAPDYPGFGNSDMPDRDKYTYTFDNLSVTIEKFIDALKLTKFALYMQDYGSPVGYRIAVRRPELIKALIIQNANAYEEGIGPAIEDGKRFWANRNTETENAMRNILTAEGTKFQYIDGVEDVQRISPDAYRYDQLFLDRPGNNEIQLDLLYDYRNNLTLYPVWQQYLRDHQPPTLITWGKNDAMFTEKGALAYRKDLPKAEVHLLNTGHFALEEFHAEIAVYIDRFLSAASLFV</sequence>
<reference evidence="4" key="1">
    <citation type="journal article" date="2019" name="Int. J. Syst. Evol. Microbiol.">
        <title>The Global Catalogue of Microorganisms (GCM) 10K type strain sequencing project: providing services to taxonomists for standard genome sequencing and annotation.</title>
        <authorList>
            <consortium name="The Broad Institute Genomics Platform"/>
            <consortium name="The Broad Institute Genome Sequencing Center for Infectious Disease"/>
            <person name="Wu L."/>
            <person name="Ma J."/>
        </authorList>
    </citation>
    <scope>NUCLEOTIDE SEQUENCE [LARGE SCALE GENOMIC DNA]</scope>
    <source>
        <strain evidence="4">CCUG 58938</strain>
    </source>
</reference>
<proteinExistence type="predicted"/>